<feature type="compositionally biased region" description="Basic and acidic residues" evidence="1">
    <location>
        <begin position="429"/>
        <end position="447"/>
    </location>
</feature>
<dbReference type="PANTHER" id="PTHR11439:SF495">
    <property type="entry name" value="REVERSE TRANSCRIPTASE, RNA-DEPENDENT DNA POLYMERASE-RELATED"/>
    <property type="match status" value="1"/>
</dbReference>
<dbReference type="PANTHER" id="PTHR11439">
    <property type="entry name" value="GAG-POL-RELATED RETROTRANSPOSON"/>
    <property type="match status" value="1"/>
</dbReference>
<protein>
    <submittedName>
        <fullName evidence="3">Ribonuclease H-like domain-containing protein</fullName>
    </submittedName>
</protein>
<comment type="caution">
    <text evidence="3">The sequence shown here is derived from an EMBL/GenBank/DDBJ whole genome shotgun (WGS) entry which is preliminary data.</text>
</comment>
<gene>
    <name evidence="3" type="ORF">Tci_025792</name>
</gene>
<reference evidence="3" key="1">
    <citation type="journal article" date="2019" name="Sci. Rep.">
        <title>Draft genome of Tanacetum cinerariifolium, the natural source of mosquito coil.</title>
        <authorList>
            <person name="Yamashiro T."/>
            <person name="Shiraishi A."/>
            <person name="Satake H."/>
            <person name="Nakayama K."/>
        </authorList>
    </citation>
    <scope>NUCLEOTIDE SEQUENCE</scope>
</reference>
<proteinExistence type="predicted"/>
<feature type="region of interest" description="Disordered" evidence="1">
    <location>
        <begin position="425"/>
        <end position="476"/>
    </location>
</feature>
<feature type="domain" description="Reverse transcriptase Ty1/copia-type" evidence="2">
    <location>
        <begin position="138"/>
        <end position="212"/>
    </location>
</feature>
<organism evidence="3">
    <name type="scientific">Tanacetum cinerariifolium</name>
    <name type="common">Dalmatian daisy</name>
    <name type="synonym">Chrysanthemum cinerariifolium</name>
    <dbReference type="NCBI Taxonomy" id="118510"/>
    <lineage>
        <taxon>Eukaryota</taxon>
        <taxon>Viridiplantae</taxon>
        <taxon>Streptophyta</taxon>
        <taxon>Embryophyta</taxon>
        <taxon>Tracheophyta</taxon>
        <taxon>Spermatophyta</taxon>
        <taxon>Magnoliopsida</taxon>
        <taxon>eudicotyledons</taxon>
        <taxon>Gunneridae</taxon>
        <taxon>Pentapetalae</taxon>
        <taxon>asterids</taxon>
        <taxon>campanulids</taxon>
        <taxon>Asterales</taxon>
        <taxon>Asteraceae</taxon>
        <taxon>Asteroideae</taxon>
        <taxon>Anthemideae</taxon>
        <taxon>Anthemidinae</taxon>
        <taxon>Tanacetum</taxon>
    </lineage>
</organism>
<name>A0A6L2L0W6_TANCI</name>
<dbReference type="EMBL" id="BKCJ010003233">
    <property type="protein sequence ID" value="GEU53814.1"/>
    <property type="molecule type" value="Genomic_DNA"/>
</dbReference>
<dbReference type="InterPro" id="IPR013103">
    <property type="entry name" value="RVT_2"/>
</dbReference>
<accession>A0A6L2L0W6</accession>
<evidence type="ECO:0000256" key="1">
    <source>
        <dbReference type="SAM" id="MobiDB-lite"/>
    </source>
</evidence>
<feature type="compositionally biased region" description="Low complexity" evidence="1">
    <location>
        <begin position="448"/>
        <end position="463"/>
    </location>
</feature>
<dbReference type="AlphaFoldDB" id="A0A6L2L0W6"/>
<feature type="non-terminal residue" evidence="3">
    <location>
        <position position="1"/>
    </location>
</feature>
<evidence type="ECO:0000313" key="3">
    <source>
        <dbReference type="EMBL" id="GEU53814.1"/>
    </source>
</evidence>
<sequence length="1024" mass="115752">RLTVETPIPTVSSPVPTACFTDSQDPLSDTRLISKRVTNQVEKPSLENILTLINRFEDILGVTTNLDESNGVEADVSNMETTITSSPTPTLRIHKDHPKSQIIGLVDTPIQTRNKSKEVGEQSFVSTIQQKTDPTLLQLVAQGHTQEEGIDYDEVFAPVARIKAIRLFLAYASFMGFIVYQMDVKSAFLYGTIDEEVYVMQPPGFQDPESSNTSMDKENPWGKDETRKDVDLHLYRSMIGSLMYLTASRPNIMFAVCACARHQVTPKECHLHAVKRIFRYLKGHPKLRLLAFCDYHNMIAILEKYEQNVDFHLIVDFVEASHIRYALTFNPTVFASHIRQFWSTAMIETTEEGTKILATVNGNLRTVTESSIRRNLKLNDEAGISSLPDAELFENLTLMGYNISPNQKFTFQKGRIVPLFDSMLIPQGEDSRTPTEPHHTPSLEARHTSPTTQSSPSLPPVSTAPIPTVTPTDTPQLKYYTRRARIAQSSALLPIADEPTSPFGNVSQGDACPTIFGLEAEHDRANIAKTSTLPSDSTPRVTSLAADEGSIQQKLHELTALCTSLQRQHRDGIGDHRIEGQGEATAKRLSSDTEEIRLDKGEAAAKRVSDDTEEMATVLTSMDAASMLSSGGVQVVSTAAAVSTATVSIPTGSRVVPTASPTIPTDAPIFATATVVTPYTRRKGKEKMAETDTHKKKKLQEHIDIAKIHAEEELQKMIKGWDNTNEIIAKYLNEYEQAVAELSIGERIELINELVKYQDHHSKILQYQAQQRKPRAKKQKRDYYMAVIKSYLGWKVKDFKGMTFEQIEAKFNIVWKQIEDFIPMGSKEEAVRFKRKGIRFEQEGVKKMKTSKEVPEEVKSTEEVPEEKVKEMIQLVPVEEVYVEALQVKHPIVDLKVHTEGHIFYWKIIRLGGSSASYQFFIDMLKHLDREDLNQLWTLVKETLGIRPATNEKEMELWVELKRLYEPDEEDQLWTHTQHLMHAPVEWKLYDSCGVHHVNYKDQVIFMLVDKDYPLRKALALVMI</sequence>
<evidence type="ECO:0000259" key="2">
    <source>
        <dbReference type="Pfam" id="PF07727"/>
    </source>
</evidence>
<dbReference type="Pfam" id="PF07727">
    <property type="entry name" value="RVT_2"/>
    <property type="match status" value="1"/>
</dbReference>